<dbReference type="OrthoDB" id="5373143at2"/>
<evidence type="ECO:0000313" key="3">
    <source>
        <dbReference type="Proteomes" id="UP000192602"/>
    </source>
</evidence>
<dbReference type="AlphaFoldDB" id="A0A1W1WR94"/>
<feature type="compositionally biased region" description="Basic and acidic residues" evidence="1">
    <location>
        <begin position="8"/>
        <end position="26"/>
    </location>
</feature>
<gene>
    <name evidence="2" type="ORF">SAMN05660197_0533</name>
</gene>
<sequence length="73" mass="8707">MPHHKHHEKLERLKDAIKKSENLSEEEKSNALKHIEEWYIEDQADQYVWSKLKEKLLEISAKIEPILAELGFL</sequence>
<accession>A0A1W1WR94</accession>
<evidence type="ECO:0000256" key="1">
    <source>
        <dbReference type="SAM" id="MobiDB-lite"/>
    </source>
</evidence>
<reference evidence="3" key="1">
    <citation type="submission" date="2017-04" db="EMBL/GenBank/DDBJ databases">
        <authorList>
            <person name="Varghese N."/>
            <person name="Submissions S."/>
        </authorList>
    </citation>
    <scope>NUCLEOTIDE SEQUENCE [LARGE SCALE GENOMIC DNA]</scope>
    <source>
        <strain evidence="3">DSM 16512</strain>
    </source>
</reference>
<dbReference type="EMBL" id="FWWZ01000001">
    <property type="protein sequence ID" value="SMC08766.1"/>
    <property type="molecule type" value="Genomic_DNA"/>
</dbReference>
<feature type="region of interest" description="Disordered" evidence="1">
    <location>
        <begin position="1"/>
        <end position="26"/>
    </location>
</feature>
<dbReference type="RefSeq" id="WP_084275029.1">
    <property type="nucleotide sequence ID" value="NZ_AP026671.1"/>
</dbReference>
<protein>
    <submittedName>
        <fullName evidence="2">Uncharacterized protein</fullName>
    </submittedName>
</protein>
<organism evidence="2 3">
    <name type="scientific">Nitratiruptor tergarcus DSM 16512</name>
    <dbReference type="NCBI Taxonomy" id="1069081"/>
    <lineage>
        <taxon>Bacteria</taxon>
        <taxon>Pseudomonadati</taxon>
        <taxon>Campylobacterota</taxon>
        <taxon>Epsilonproteobacteria</taxon>
        <taxon>Nautiliales</taxon>
        <taxon>Nitratiruptoraceae</taxon>
        <taxon>Nitratiruptor</taxon>
    </lineage>
</organism>
<proteinExistence type="predicted"/>
<dbReference type="Proteomes" id="UP000192602">
    <property type="component" value="Unassembled WGS sequence"/>
</dbReference>
<keyword evidence="3" id="KW-1185">Reference proteome</keyword>
<dbReference type="STRING" id="1069081.SAMN05660197_0533"/>
<evidence type="ECO:0000313" key="2">
    <source>
        <dbReference type="EMBL" id="SMC08766.1"/>
    </source>
</evidence>
<name>A0A1W1WR94_9BACT</name>